<evidence type="ECO:0000256" key="8">
    <source>
        <dbReference type="NCBIfam" id="TIGR02091"/>
    </source>
</evidence>
<dbReference type="SUPFAM" id="SSF51161">
    <property type="entry name" value="Trimeric LpxA-like enzymes"/>
    <property type="match status" value="1"/>
</dbReference>
<keyword evidence="7" id="KW-0119">Carbohydrate metabolism</keyword>
<evidence type="ECO:0000256" key="2">
    <source>
        <dbReference type="ARBA" id="ARBA00022600"/>
    </source>
</evidence>
<keyword evidence="2" id="KW-0321">Glycogen metabolism</keyword>
<dbReference type="NCBIfam" id="NF002772">
    <property type="entry name" value="PRK02862.1"/>
    <property type="match status" value="1"/>
</dbReference>
<dbReference type="SUPFAM" id="SSF53448">
    <property type="entry name" value="Nucleotide-diphospho-sugar transferases"/>
    <property type="match status" value="1"/>
</dbReference>
<proteinExistence type="inferred from homology"/>
<dbReference type="PROSITE" id="PS00809">
    <property type="entry name" value="ADP_GLC_PYROPHOSPH_2"/>
    <property type="match status" value="1"/>
</dbReference>
<evidence type="ECO:0000313" key="10">
    <source>
        <dbReference type="EMBL" id="SNV36871.1"/>
    </source>
</evidence>
<dbReference type="NCBIfam" id="TIGR02091">
    <property type="entry name" value="glgC"/>
    <property type="match status" value="1"/>
</dbReference>
<comment type="similarity">
    <text evidence="1">Belongs to the bacterial/plant glucose-1-phosphate adenylyltransferase family.</text>
</comment>
<gene>
    <name evidence="10" type="primary">glgC</name>
    <name evidence="10" type="ORF">SAMEA4412677_00590</name>
</gene>
<reference evidence="10 11" key="1">
    <citation type="submission" date="2017-06" db="EMBL/GenBank/DDBJ databases">
        <authorList>
            <consortium name="Pathogen Informatics"/>
        </authorList>
    </citation>
    <scope>NUCLEOTIDE SEQUENCE [LARGE SCALE GENOMIC DNA]</scope>
    <source>
        <strain evidence="10 11">NCTC13490</strain>
    </source>
</reference>
<dbReference type="InterPro" id="IPR005836">
    <property type="entry name" value="ADP_Glu_pyroP_CS"/>
</dbReference>
<evidence type="ECO:0000256" key="7">
    <source>
        <dbReference type="ARBA" id="ARBA00023277"/>
    </source>
</evidence>
<dbReference type="PANTHER" id="PTHR43523">
    <property type="entry name" value="GLUCOSE-1-PHOSPHATE ADENYLYLTRANSFERASE-RELATED"/>
    <property type="match status" value="1"/>
</dbReference>
<keyword evidence="3 10" id="KW-0808">Transferase</keyword>
<dbReference type="KEGG" id="ctak:4412677_00590"/>
<evidence type="ECO:0000313" key="11">
    <source>
        <dbReference type="Proteomes" id="UP000215196"/>
    </source>
</evidence>
<dbReference type="Gene3D" id="2.160.10.10">
    <property type="entry name" value="Hexapeptide repeat proteins"/>
    <property type="match status" value="1"/>
</dbReference>
<evidence type="ECO:0000256" key="5">
    <source>
        <dbReference type="ARBA" id="ARBA00022741"/>
    </source>
</evidence>
<dbReference type="InterPro" id="IPR005835">
    <property type="entry name" value="NTP_transferase_dom"/>
</dbReference>
<keyword evidence="5" id="KW-0547">Nucleotide-binding</keyword>
<evidence type="ECO:0000256" key="6">
    <source>
        <dbReference type="ARBA" id="ARBA00022840"/>
    </source>
</evidence>
<accession>A0A239WQV0</accession>
<dbReference type="InterPro" id="IPR011831">
    <property type="entry name" value="ADP-Glc_PPase"/>
</dbReference>
<dbReference type="Pfam" id="PF25247">
    <property type="entry name" value="LbH_GLGC"/>
    <property type="match status" value="1"/>
</dbReference>
<name>A0A239WQV0_9FLAO</name>
<dbReference type="GO" id="GO:0005978">
    <property type="term" value="P:glycogen biosynthetic process"/>
    <property type="evidence" value="ECO:0007669"/>
    <property type="project" value="UniProtKB-UniRule"/>
</dbReference>
<organism evidence="10 11">
    <name type="scientific">Chryseobacterium taklimakanense</name>
    <dbReference type="NCBI Taxonomy" id="536441"/>
    <lineage>
        <taxon>Bacteria</taxon>
        <taxon>Pseudomonadati</taxon>
        <taxon>Bacteroidota</taxon>
        <taxon>Flavobacteriia</taxon>
        <taxon>Flavobacteriales</taxon>
        <taxon>Weeksellaceae</taxon>
        <taxon>Chryseobacterium group</taxon>
        <taxon>Chryseobacterium</taxon>
    </lineage>
</organism>
<sequence length="423" mass="47182">MNPNVLSIVLGGGRGTRLFPLTYSRSKPAVPIAGKYRLVDIPISNCLNSGYNKILVLTQFNSASLNSHIKNSYNFDIFSRGFVDILAAEQNVENDQWYQGTADAVRQSMKHMDKYEYDLVLILSGDQLYQMDFREMVDFHCANEADITIATIPVNAKDATGFGILKASEAGNIESFIEKPAEDILHEWRSETSEKSRSEGKEYLASMGIYIFNKKVLKKIFGEDPGDDFGKDLIPNAMNNGYKTMSFQYDGYWTDIGTIESFYQANLDLAQDLPKFNLFSTSPIYTRARMLPPSKIMGSYVQRAVFGDGCIVMADKIENSIIGNRTRIDKGSTVVSSYVMGADLYQPTEEIMENENSGKPNIGIGKYCYIERAIIDKNARIGNNVRIIGGRHLPDGDYDTHSIKDGIVVVKKGATIYDGTHIA</sequence>
<dbReference type="Pfam" id="PF00483">
    <property type="entry name" value="NTP_transferase"/>
    <property type="match status" value="1"/>
</dbReference>
<dbReference type="PANTHER" id="PTHR43523:SF12">
    <property type="entry name" value="GLUCOSE-1-PHOSPHATE ADENYLYLTRANSFERASE LARGE SUBUNIT 1, CHLOROPLASTIC-RELATED"/>
    <property type="match status" value="1"/>
</dbReference>
<keyword evidence="6" id="KW-0067">ATP-binding</keyword>
<evidence type="ECO:0000256" key="3">
    <source>
        <dbReference type="ARBA" id="ARBA00022679"/>
    </source>
</evidence>
<dbReference type="PROSITE" id="PS00810">
    <property type="entry name" value="ADP_GLC_PYROPHOSPH_3"/>
    <property type="match status" value="1"/>
</dbReference>
<dbReference type="GO" id="GO:0005524">
    <property type="term" value="F:ATP binding"/>
    <property type="evidence" value="ECO:0007669"/>
    <property type="project" value="UniProtKB-KW"/>
</dbReference>
<dbReference type="CDD" id="cd04651">
    <property type="entry name" value="LbH_G1P_AT_C"/>
    <property type="match status" value="1"/>
</dbReference>
<dbReference type="Gene3D" id="3.90.550.10">
    <property type="entry name" value="Spore Coat Polysaccharide Biosynthesis Protein SpsA, Chain A"/>
    <property type="match status" value="1"/>
</dbReference>
<dbReference type="EMBL" id="LT906465">
    <property type="protein sequence ID" value="SNV36871.1"/>
    <property type="molecule type" value="Genomic_DNA"/>
</dbReference>
<evidence type="ECO:0000259" key="9">
    <source>
        <dbReference type="Pfam" id="PF00483"/>
    </source>
</evidence>
<dbReference type="RefSeq" id="WP_095070252.1">
    <property type="nucleotide sequence ID" value="NZ_LT906465.1"/>
</dbReference>
<dbReference type="Proteomes" id="UP000215196">
    <property type="component" value="Chromosome 1"/>
</dbReference>
<feature type="domain" description="Nucleotidyl transferase" evidence="9">
    <location>
        <begin position="7"/>
        <end position="271"/>
    </location>
</feature>
<protein>
    <recommendedName>
        <fullName evidence="8">Glucose-1-phosphate adenylyltransferase</fullName>
        <ecNumber evidence="8">2.7.7.27</ecNumber>
    </recommendedName>
</protein>
<evidence type="ECO:0000256" key="1">
    <source>
        <dbReference type="ARBA" id="ARBA00010443"/>
    </source>
</evidence>
<dbReference type="GO" id="GO:0008878">
    <property type="term" value="F:glucose-1-phosphate adenylyltransferase activity"/>
    <property type="evidence" value="ECO:0007669"/>
    <property type="project" value="UniProtKB-UniRule"/>
</dbReference>
<keyword evidence="4 10" id="KW-0548">Nucleotidyltransferase</keyword>
<dbReference type="InterPro" id="IPR029044">
    <property type="entry name" value="Nucleotide-diphossugar_trans"/>
</dbReference>
<dbReference type="AlphaFoldDB" id="A0A239WQV0"/>
<dbReference type="PROSITE" id="PS00808">
    <property type="entry name" value="ADP_GLC_PYROPHOSPH_1"/>
    <property type="match status" value="1"/>
</dbReference>
<dbReference type="EC" id="2.7.7.27" evidence="8"/>
<dbReference type="InterPro" id="IPR011004">
    <property type="entry name" value="Trimer_LpxA-like_sf"/>
</dbReference>
<dbReference type="CDD" id="cd02508">
    <property type="entry name" value="ADP_Glucose_PP"/>
    <property type="match status" value="1"/>
</dbReference>
<keyword evidence="11" id="KW-1185">Reference proteome</keyword>
<evidence type="ECO:0000256" key="4">
    <source>
        <dbReference type="ARBA" id="ARBA00022695"/>
    </source>
</evidence>